<gene>
    <name evidence="1" type="ORF">HPB47_027919</name>
</gene>
<sequence>GKKQVLLGSSSKSTMGKISAYKINLGYEDEMSLEGYRWTLGRAVAGWIAVVFCAGIPLILASWKRSILLKFTHHSCHPNEAHKVLLKDKYMQEFVETVYRSDRPLKDGTNLTYFYNKHVKYIWKDDLQRFVKIDGLEVDSCQDFYTMSAGLSSAEVDYQQYLFGKNSLSIEMKPIYKLVLHEVFSPFYIYQMFIVAVWLIQLYYQFGVCVIILSVISVTVSVWQTRKQTRALKEAVHSESTLTVLRDALEVTVSSKELVPGDVIIIPEQQHTMECDAVLVSGDCIVNESMLTGESFPITKVPVSAEDGFSCTANKRNTLFCGTTILHSRATSSKNVKAIVYRTSFSTMKGELVRTILFPKPVHFKLYSDVMKSMVIFLILGIPAMIYTGIVFKNLNAFVKDIAIIVIDVATFVVPPLLPAVLTSINASAQKRLKQRGIYCLNSRCINFCGGLDVVCFDKTGTLTEDSLDISAVIPSENAILQPVIQDLTNLPHSPLLVALATCHSLHMINGEMVGYSLDTKTFQAIDWVLEEPESTDVVRFERTPARIVRPRNMVEGDVAIGIVRQFPFESQLQRASVVITPAGSNRFQVYAKGAPETIIRMCAEESVPSDFTETLETYTRHGLRILAVASKVLPDDTTWDQALHLLPRVELEYDLQFRGFVILQNKLKPESAPTIATLEGASIKTVMATGDNLLTAVAVAHDCGMIEESDAVIEMDAQTTQYGDMKVSYSYIKFPGLSEKLPLGHGASGDVAVPFLSESTYHLAVDGRTFHLIRAHDNALFKKLAHKGKVYARMLPEQKLQLIEALQEIGHQVGMCGDGANDCGALKAAHAGVSLSVAEASVASPFTAQKQNIKCMLDVIREGRATLAATFGAFRYMVCYCFVLLAGALFLFWDGQKPSEGAYVFIDIVVSLVPPMIFGTTEPFFTLVKKVPARSLSNFLSIFSILSFIVIQTSFHLLAYFFCIQQPWYEPFVFDRSKVHIPPPTHVATAVLSVNCMSYVIAAVVFSPGPPFRKSIISNKLYLLVVIMEFLIVSYVTLYPADFIRRYINFKEAPKFEFHAFLFVLSLLNFVISYLWEVFFVQHFLFNRVQPWLRSLRGPIHLYEKIEKDLSHNSQWPPVGNPLDSPCGVPPRGHSACVHYLLRHNATVDLPDIKAQTPLLIAIQKKYTDCASALIKAGANPNGDPGNRSTPLYIAAQIGYVEGV</sequence>
<dbReference type="EMBL" id="JABSTQ010009925">
    <property type="protein sequence ID" value="KAG0424876.1"/>
    <property type="molecule type" value="Genomic_DNA"/>
</dbReference>
<proteinExistence type="predicted"/>
<feature type="non-terminal residue" evidence="1">
    <location>
        <position position="1205"/>
    </location>
</feature>
<evidence type="ECO:0000313" key="1">
    <source>
        <dbReference type="EMBL" id="KAG0424876.1"/>
    </source>
</evidence>
<keyword evidence="2" id="KW-1185">Reference proteome</keyword>
<organism evidence="1 2">
    <name type="scientific">Ixodes persulcatus</name>
    <name type="common">Taiga tick</name>
    <dbReference type="NCBI Taxonomy" id="34615"/>
    <lineage>
        <taxon>Eukaryota</taxon>
        <taxon>Metazoa</taxon>
        <taxon>Ecdysozoa</taxon>
        <taxon>Arthropoda</taxon>
        <taxon>Chelicerata</taxon>
        <taxon>Arachnida</taxon>
        <taxon>Acari</taxon>
        <taxon>Parasitiformes</taxon>
        <taxon>Ixodida</taxon>
        <taxon>Ixodoidea</taxon>
        <taxon>Ixodidae</taxon>
        <taxon>Ixodinae</taxon>
        <taxon>Ixodes</taxon>
    </lineage>
</organism>
<protein>
    <submittedName>
        <fullName evidence="1">Uncharacterized protein</fullName>
    </submittedName>
</protein>
<name>A0AC60PUW7_IXOPE</name>
<accession>A0AC60PUW7</accession>
<evidence type="ECO:0000313" key="2">
    <source>
        <dbReference type="Proteomes" id="UP000805193"/>
    </source>
</evidence>
<dbReference type="Proteomes" id="UP000805193">
    <property type="component" value="Unassembled WGS sequence"/>
</dbReference>
<reference evidence="1 2" key="1">
    <citation type="journal article" date="2020" name="Cell">
        <title>Large-Scale Comparative Analyses of Tick Genomes Elucidate Their Genetic Diversity and Vector Capacities.</title>
        <authorList>
            <consortium name="Tick Genome and Microbiome Consortium (TIGMIC)"/>
            <person name="Jia N."/>
            <person name="Wang J."/>
            <person name="Shi W."/>
            <person name="Du L."/>
            <person name="Sun Y."/>
            <person name="Zhan W."/>
            <person name="Jiang J.F."/>
            <person name="Wang Q."/>
            <person name="Zhang B."/>
            <person name="Ji P."/>
            <person name="Bell-Sakyi L."/>
            <person name="Cui X.M."/>
            <person name="Yuan T.T."/>
            <person name="Jiang B.G."/>
            <person name="Yang W.F."/>
            <person name="Lam T.T."/>
            <person name="Chang Q.C."/>
            <person name="Ding S.J."/>
            <person name="Wang X.J."/>
            <person name="Zhu J.G."/>
            <person name="Ruan X.D."/>
            <person name="Zhao L."/>
            <person name="Wei J.T."/>
            <person name="Ye R.Z."/>
            <person name="Que T.C."/>
            <person name="Du C.H."/>
            <person name="Zhou Y.H."/>
            <person name="Cheng J.X."/>
            <person name="Dai P.F."/>
            <person name="Guo W.B."/>
            <person name="Han X.H."/>
            <person name="Huang E.J."/>
            <person name="Li L.F."/>
            <person name="Wei W."/>
            <person name="Gao Y.C."/>
            <person name="Liu J.Z."/>
            <person name="Shao H.Z."/>
            <person name="Wang X."/>
            <person name="Wang C.C."/>
            <person name="Yang T.C."/>
            <person name="Huo Q.B."/>
            <person name="Li W."/>
            <person name="Chen H.Y."/>
            <person name="Chen S.E."/>
            <person name="Zhou L.G."/>
            <person name="Ni X.B."/>
            <person name="Tian J.H."/>
            <person name="Sheng Y."/>
            <person name="Liu T."/>
            <person name="Pan Y.S."/>
            <person name="Xia L.Y."/>
            <person name="Li J."/>
            <person name="Zhao F."/>
            <person name="Cao W.C."/>
        </authorList>
    </citation>
    <scope>NUCLEOTIDE SEQUENCE [LARGE SCALE GENOMIC DNA]</scope>
    <source>
        <strain evidence="1">Iper-2018</strain>
    </source>
</reference>
<comment type="caution">
    <text evidence="1">The sequence shown here is derived from an EMBL/GenBank/DDBJ whole genome shotgun (WGS) entry which is preliminary data.</text>
</comment>
<feature type="non-terminal residue" evidence="1">
    <location>
        <position position="1"/>
    </location>
</feature>